<organism evidence="1 2">
    <name type="scientific">Brassica cretica</name>
    <name type="common">Mustard</name>
    <dbReference type="NCBI Taxonomy" id="69181"/>
    <lineage>
        <taxon>Eukaryota</taxon>
        <taxon>Viridiplantae</taxon>
        <taxon>Streptophyta</taxon>
        <taxon>Embryophyta</taxon>
        <taxon>Tracheophyta</taxon>
        <taxon>Spermatophyta</taxon>
        <taxon>Magnoliopsida</taxon>
        <taxon>eudicotyledons</taxon>
        <taxon>Gunneridae</taxon>
        <taxon>Pentapetalae</taxon>
        <taxon>rosids</taxon>
        <taxon>malvids</taxon>
        <taxon>Brassicales</taxon>
        <taxon>Brassicaceae</taxon>
        <taxon>Brassiceae</taxon>
        <taxon>Brassica</taxon>
    </lineage>
</organism>
<dbReference type="Proteomes" id="UP000712281">
    <property type="component" value="Unassembled WGS sequence"/>
</dbReference>
<sequence length="62" mass="6714">MHVVFRELNGKTLSLTWSKKNILIGPEALHQAQAQAHAEPSRTAAAARAWGALSSSELFNLS</sequence>
<evidence type="ECO:0000313" key="2">
    <source>
        <dbReference type="Proteomes" id="UP000712281"/>
    </source>
</evidence>
<evidence type="ECO:0000313" key="1">
    <source>
        <dbReference type="EMBL" id="KAF2544177.1"/>
    </source>
</evidence>
<proteinExistence type="predicted"/>
<name>A0A8S9GIF8_BRACR</name>
<comment type="caution">
    <text evidence="1">The sequence shown here is derived from an EMBL/GenBank/DDBJ whole genome shotgun (WGS) entry which is preliminary data.</text>
</comment>
<reference evidence="1" key="1">
    <citation type="submission" date="2019-12" db="EMBL/GenBank/DDBJ databases">
        <title>Genome sequencing and annotation of Brassica cretica.</title>
        <authorList>
            <person name="Studholme D.J."/>
            <person name="Sarris P.F."/>
        </authorList>
    </citation>
    <scope>NUCLEOTIDE SEQUENCE</scope>
    <source>
        <strain evidence="1">PFS-001/15</strain>
        <tissue evidence="1">Leaf</tissue>
    </source>
</reference>
<dbReference type="EMBL" id="QGKW02002005">
    <property type="protein sequence ID" value="KAF2544177.1"/>
    <property type="molecule type" value="Genomic_DNA"/>
</dbReference>
<gene>
    <name evidence="1" type="ORF">F2Q68_00029742</name>
</gene>
<dbReference type="AlphaFoldDB" id="A0A8S9GIF8"/>
<accession>A0A8S9GIF8</accession>
<protein>
    <submittedName>
        <fullName evidence="1">Uncharacterized protein</fullName>
    </submittedName>
</protein>